<evidence type="ECO:0008006" key="4">
    <source>
        <dbReference type="Google" id="ProtNLM"/>
    </source>
</evidence>
<dbReference type="InterPro" id="IPR019291">
    <property type="entry name" value="Host_attachment_protein"/>
</dbReference>
<reference evidence="3" key="1">
    <citation type="submission" date="2013-04" db="EMBL/GenBank/DDBJ databases">
        <title>Thioclava sp. 13D2W-2 Genome Sequencing.</title>
        <authorList>
            <person name="Lai Q."/>
            <person name="Li G."/>
            <person name="Shao Z."/>
        </authorList>
    </citation>
    <scope>NUCLEOTIDE SEQUENCE [LARGE SCALE GENOMIC DNA]</scope>
    <source>
        <strain evidence="3">13D2W-2</strain>
    </source>
</reference>
<dbReference type="RefSeq" id="WP_051856200.1">
    <property type="nucleotide sequence ID" value="NZ_AQRC01000014.1"/>
</dbReference>
<dbReference type="OrthoDB" id="9812459at2"/>
<comment type="caution">
    <text evidence="2">The sequence shown here is derived from an EMBL/GenBank/DDBJ whole genome shotgun (WGS) entry which is preliminary data.</text>
</comment>
<evidence type="ECO:0000313" key="3">
    <source>
        <dbReference type="Proteomes" id="UP000028607"/>
    </source>
</evidence>
<dbReference type="PATRIC" id="fig|1317124.6.peg.3114"/>
<dbReference type="EMBL" id="AQRC01000014">
    <property type="protein sequence ID" value="KFE33883.1"/>
    <property type="molecule type" value="Genomic_DNA"/>
</dbReference>
<organism evidence="2 3">
    <name type="scientific">Thioclava atlantica</name>
    <dbReference type="NCBI Taxonomy" id="1317124"/>
    <lineage>
        <taxon>Bacteria</taxon>
        <taxon>Pseudomonadati</taxon>
        <taxon>Pseudomonadota</taxon>
        <taxon>Alphaproteobacteria</taxon>
        <taxon>Rhodobacterales</taxon>
        <taxon>Paracoccaceae</taxon>
        <taxon>Thioclava</taxon>
    </lineage>
</organism>
<accession>A0A085TT36</accession>
<dbReference type="AlphaFoldDB" id="A0A085TT36"/>
<dbReference type="Proteomes" id="UP000028607">
    <property type="component" value="Unassembled WGS sequence"/>
</dbReference>
<dbReference type="Pfam" id="PF10116">
    <property type="entry name" value="Host_attach"/>
    <property type="match status" value="1"/>
</dbReference>
<dbReference type="STRING" id="1317124.DW2_15495"/>
<name>A0A085TT36_9RHOB</name>
<reference evidence="2 3" key="2">
    <citation type="journal article" date="2015" name="Antonie Van Leeuwenhoek">
        <title>Thioclava indica sp. nov., isolated from surface seawater of the Indian Ocean.</title>
        <authorList>
            <person name="Liu Y."/>
            <person name="Lai Q."/>
            <person name="Du J."/>
            <person name="Xu H."/>
            <person name="Jiang L."/>
            <person name="Shao Z."/>
        </authorList>
    </citation>
    <scope>NUCLEOTIDE SEQUENCE [LARGE SCALE GENOMIC DNA]</scope>
    <source>
        <strain evidence="2 3">13D2W-2</strain>
    </source>
</reference>
<dbReference type="eggNOG" id="COG5622">
    <property type="taxonomic scope" value="Bacteria"/>
</dbReference>
<feature type="compositionally biased region" description="Low complexity" evidence="1">
    <location>
        <begin position="54"/>
        <end position="64"/>
    </location>
</feature>
<evidence type="ECO:0000256" key="1">
    <source>
        <dbReference type="SAM" id="MobiDB-lite"/>
    </source>
</evidence>
<feature type="region of interest" description="Disordered" evidence="1">
    <location>
        <begin position="37"/>
        <end position="73"/>
    </location>
</feature>
<proteinExistence type="predicted"/>
<feature type="compositionally biased region" description="Basic and acidic residues" evidence="1">
    <location>
        <begin position="37"/>
        <end position="53"/>
    </location>
</feature>
<sequence>MKQPVSDEWIVVMNSSAARVLTSTPEPHHPAEIAFEIEHPRQKPQDVMADKPGRSFSSGAAGRRSALEPHGDLGHLQDVGFAKELIDRLEQHRQAGEFETLTLVASPRMLGVMRDTMPPDLAQKVTRVISRNFAALSIPMMQEKLSAVLARH</sequence>
<gene>
    <name evidence="2" type="ORF">DW2_15495</name>
</gene>
<protein>
    <recommendedName>
        <fullName evidence="4">Host attachment protein</fullName>
    </recommendedName>
</protein>
<keyword evidence="3" id="KW-1185">Reference proteome</keyword>
<evidence type="ECO:0000313" key="2">
    <source>
        <dbReference type="EMBL" id="KFE33883.1"/>
    </source>
</evidence>